<dbReference type="GO" id="GO:0045332">
    <property type="term" value="P:phospholipid translocation"/>
    <property type="evidence" value="ECO:0007669"/>
    <property type="project" value="TreeGrafter"/>
</dbReference>
<evidence type="ECO:0000313" key="4">
    <source>
        <dbReference type="Proteomes" id="UP000747110"/>
    </source>
</evidence>
<evidence type="ECO:0000256" key="1">
    <source>
        <dbReference type="SAM" id="MobiDB-lite"/>
    </source>
</evidence>
<feature type="non-terminal residue" evidence="3">
    <location>
        <position position="1"/>
    </location>
</feature>
<dbReference type="PANTHER" id="PTHR24092:SF150">
    <property type="entry name" value="PHOSPHOLIPID-TRANSPORTING ATPASE"/>
    <property type="match status" value="1"/>
</dbReference>
<dbReference type="Proteomes" id="UP000747110">
    <property type="component" value="Unassembled WGS sequence"/>
</dbReference>
<keyword evidence="2" id="KW-0812">Transmembrane</keyword>
<accession>A0A8J4D4J3</accession>
<name>A0A8J4D4J3_9CHLO</name>
<evidence type="ECO:0000313" key="3">
    <source>
        <dbReference type="EMBL" id="GIL91729.1"/>
    </source>
</evidence>
<dbReference type="GO" id="GO:0140326">
    <property type="term" value="F:ATPase-coupled intramembrane lipid transporter activity"/>
    <property type="evidence" value="ECO:0007669"/>
    <property type="project" value="TreeGrafter"/>
</dbReference>
<dbReference type="PANTHER" id="PTHR24092">
    <property type="entry name" value="PROBABLE PHOSPHOLIPID-TRANSPORTING ATPASE"/>
    <property type="match status" value="1"/>
</dbReference>
<keyword evidence="2" id="KW-0472">Membrane</keyword>
<sequence>VRGLVVCEPPSRSLHAFSGGLQLEQLPSPPLRMLTRGSALPAVVQQAPLEAAERERPEAVGGGTAPGEGRIRHPPDNGPVAGCGGASNSDVVADVSVAAAAAATALPPAVPLTMDNMLLRGCMLKNSGYVLGLAVYCGPQTRIQMNAVRPPLKVSNLRSLRRTRTAQEVLFPNIVIFSFIYLFIIVFIDYCHWFQRLQ</sequence>
<protein>
    <submittedName>
        <fullName evidence="3">Uncharacterized protein</fullName>
    </submittedName>
</protein>
<organism evidence="3 4">
    <name type="scientific">Volvox reticuliferus</name>
    <dbReference type="NCBI Taxonomy" id="1737510"/>
    <lineage>
        <taxon>Eukaryota</taxon>
        <taxon>Viridiplantae</taxon>
        <taxon>Chlorophyta</taxon>
        <taxon>core chlorophytes</taxon>
        <taxon>Chlorophyceae</taxon>
        <taxon>CS clade</taxon>
        <taxon>Chlamydomonadales</taxon>
        <taxon>Volvocaceae</taxon>
        <taxon>Volvox</taxon>
    </lineage>
</organism>
<dbReference type="EMBL" id="BNCP01000068">
    <property type="protein sequence ID" value="GIL91729.1"/>
    <property type="molecule type" value="Genomic_DNA"/>
</dbReference>
<keyword evidence="2" id="KW-1133">Transmembrane helix</keyword>
<evidence type="ECO:0000256" key="2">
    <source>
        <dbReference type="SAM" id="Phobius"/>
    </source>
</evidence>
<dbReference type="AlphaFoldDB" id="A0A8J4D4J3"/>
<feature type="transmembrane region" description="Helical" evidence="2">
    <location>
        <begin position="169"/>
        <end position="188"/>
    </location>
</feature>
<proteinExistence type="predicted"/>
<dbReference type="OrthoDB" id="377733at2759"/>
<keyword evidence="4" id="KW-1185">Reference proteome</keyword>
<feature type="region of interest" description="Disordered" evidence="1">
    <location>
        <begin position="49"/>
        <end position="72"/>
    </location>
</feature>
<reference evidence="3" key="1">
    <citation type="journal article" date="2021" name="Proc. Natl. Acad. Sci. U.S.A.">
        <title>Three genomes in the algal genus Volvox reveal the fate of a haploid sex-determining region after a transition to homothallism.</title>
        <authorList>
            <person name="Yamamoto K."/>
            <person name="Hamaji T."/>
            <person name="Kawai-Toyooka H."/>
            <person name="Matsuzaki R."/>
            <person name="Takahashi F."/>
            <person name="Nishimura Y."/>
            <person name="Kawachi M."/>
            <person name="Noguchi H."/>
            <person name="Minakuchi Y."/>
            <person name="Umen J.G."/>
            <person name="Toyoda A."/>
            <person name="Nozaki H."/>
        </authorList>
    </citation>
    <scope>NUCLEOTIDE SEQUENCE</scope>
    <source>
        <strain evidence="3">NIES-3786</strain>
    </source>
</reference>
<comment type="caution">
    <text evidence="3">The sequence shown here is derived from an EMBL/GenBank/DDBJ whole genome shotgun (WGS) entry which is preliminary data.</text>
</comment>
<gene>
    <name evidence="3" type="ORF">Vretifemale_19313</name>
</gene>
<dbReference type="GO" id="GO:0005886">
    <property type="term" value="C:plasma membrane"/>
    <property type="evidence" value="ECO:0007669"/>
    <property type="project" value="TreeGrafter"/>
</dbReference>